<dbReference type="AlphaFoldDB" id="A0ABD3SZM6"/>
<dbReference type="InterPro" id="IPR019156">
    <property type="entry name" value="Ataxin-10_domain"/>
</dbReference>
<feature type="signal peptide" evidence="3">
    <location>
        <begin position="1"/>
        <end position="18"/>
    </location>
</feature>
<proteinExistence type="predicted"/>
<dbReference type="EMBL" id="JBJXBP010000005">
    <property type="protein sequence ID" value="KAL3829608.1"/>
    <property type="molecule type" value="Genomic_DNA"/>
</dbReference>
<accession>A0ABD3SZM6</accession>
<dbReference type="Proteomes" id="UP001634393">
    <property type="component" value="Unassembled WGS sequence"/>
</dbReference>
<feature type="chain" id="PRO_5044808560" description="Ataxin-10 domain-containing protein" evidence="3">
    <location>
        <begin position="19"/>
        <end position="144"/>
    </location>
</feature>
<dbReference type="PANTHER" id="PTHR13255:SF0">
    <property type="entry name" value="ATAXIN-10"/>
    <property type="match status" value="1"/>
</dbReference>
<feature type="domain" description="Ataxin-10" evidence="4">
    <location>
        <begin position="70"/>
        <end position="120"/>
    </location>
</feature>
<keyword evidence="1" id="KW-0132">Cell division</keyword>
<dbReference type="Pfam" id="PF09759">
    <property type="entry name" value="Atx10homo_assoc"/>
    <property type="match status" value="1"/>
</dbReference>
<keyword evidence="6" id="KW-1185">Reference proteome</keyword>
<name>A0ABD3SZM6_9LAMI</name>
<keyword evidence="3" id="KW-0732">Signal</keyword>
<organism evidence="5 6">
    <name type="scientific">Penstemon smallii</name>
    <dbReference type="NCBI Taxonomy" id="265156"/>
    <lineage>
        <taxon>Eukaryota</taxon>
        <taxon>Viridiplantae</taxon>
        <taxon>Streptophyta</taxon>
        <taxon>Embryophyta</taxon>
        <taxon>Tracheophyta</taxon>
        <taxon>Spermatophyta</taxon>
        <taxon>Magnoliopsida</taxon>
        <taxon>eudicotyledons</taxon>
        <taxon>Gunneridae</taxon>
        <taxon>Pentapetalae</taxon>
        <taxon>asterids</taxon>
        <taxon>lamiids</taxon>
        <taxon>Lamiales</taxon>
        <taxon>Plantaginaceae</taxon>
        <taxon>Cheloneae</taxon>
        <taxon>Penstemon</taxon>
    </lineage>
</organism>
<evidence type="ECO:0000256" key="1">
    <source>
        <dbReference type="ARBA" id="ARBA00022618"/>
    </source>
</evidence>
<evidence type="ECO:0000313" key="5">
    <source>
        <dbReference type="EMBL" id="KAL3829608.1"/>
    </source>
</evidence>
<gene>
    <name evidence="5" type="ORF">ACJIZ3_018410</name>
</gene>
<dbReference type="InterPro" id="IPR016024">
    <property type="entry name" value="ARM-type_fold"/>
</dbReference>
<comment type="caution">
    <text evidence="5">The sequence shown here is derived from an EMBL/GenBank/DDBJ whole genome shotgun (WGS) entry which is preliminary data.</text>
</comment>
<evidence type="ECO:0000259" key="4">
    <source>
        <dbReference type="Pfam" id="PF09759"/>
    </source>
</evidence>
<dbReference type="GO" id="GO:0051301">
    <property type="term" value="P:cell division"/>
    <property type="evidence" value="ECO:0007669"/>
    <property type="project" value="UniProtKB-KW"/>
</dbReference>
<keyword evidence="2" id="KW-0131">Cell cycle</keyword>
<reference evidence="5 6" key="1">
    <citation type="submission" date="2024-12" db="EMBL/GenBank/DDBJ databases">
        <title>The unique morphological basis and parallel evolutionary history of personate flowers in Penstemon.</title>
        <authorList>
            <person name="Depatie T.H."/>
            <person name="Wessinger C.A."/>
        </authorList>
    </citation>
    <scope>NUCLEOTIDE SEQUENCE [LARGE SCALE GENOMIC DNA]</scope>
    <source>
        <strain evidence="5">WTNN_2</strain>
        <tissue evidence="5">Leaf</tissue>
    </source>
</reference>
<dbReference type="PANTHER" id="PTHR13255">
    <property type="entry name" value="ATAXIN-10"/>
    <property type="match status" value="1"/>
</dbReference>
<evidence type="ECO:0000313" key="6">
    <source>
        <dbReference type="Proteomes" id="UP001634393"/>
    </source>
</evidence>
<evidence type="ECO:0000256" key="2">
    <source>
        <dbReference type="ARBA" id="ARBA00023306"/>
    </source>
</evidence>
<dbReference type="SUPFAM" id="SSF48371">
    <property type="entry name" value="ARM repeat"/>
    <property type="match status" value="1"/>
</dbReference>
<dbReference type="InterPro" id="IPR051374">
    <property type="entry name" value="Ataxin-10/CTR86_families"/>
</dbReference>
<protein>
    <recommendedName>
        <fullName evidence="4">Ataxin-10 domain-containing protein</fullName>
    </recommendedName>
</protein>
<sequence>MFVLVMVLKFFIGTGKDAADMLVSAGLIELLLTLLRELEPPTIIRKAMAHSEAKDGTTSHSNKYCPYTGFRRDIIAIIGNCCYRRKHVQDIIRELDRIILLLQQCIIDEDNPFSREWGIIYWTQCRPSKHQNIEHIFSLFFHNS</sequence>
<evidence type="ECO:0000256" key="3">
    <source>
        <dbReference type="SAM" id="SignalP"/>
    </source>
</evidence>